<keyword evidence="2" id="KW-1185">Reference proteome</keyword>
<sequence>MNTTSRNLLATAVLAVAAAAAQAAPGISVSAAQETAVHTGMTPAEVRAAIGRPERVFHFAGENGATWRYTAPQVNDGAASFLVDFGADGRVAAVSEQTDEID</sequence>
<evidence type="ECO:0000313" key="2">
    <source>
        <dbReference type="Proteomes" id="UP000193427"/>
    </source>
</evidence>
<accession>A0A1W6L6A6</accession>
<gene>
    <name evidence="1" type="ORF">A4W93_08005</name>
</gene>
<dbReference type="Proteomes" id="UP000193427">
    <property type="component" value="Chromosome"/>
</dbReference>
<organism evidence="1 2">
    <name type="scientific">Piscinibacter gummiphilus</name>
    <dbReference type="NCBI Taxonomy" id="946333"/>
    <lineage>
        <taxon>Bacteria</taxon>
        <taxon>Pseudomonadati</taxon>
        <taxon>Pseudomonadota</taxon>
        <taxon>Betaproteobacteria</taxon>
        <taxon>Burkholderiales</taxon>
        <taxon>Sphaerotilaceae</taxon>
        <taxon>Piscinibacter</taxon>
    </lineage>
</organism>
<dbReference type="EMBL" id="CP015118">
    <property type="protein sequence ID" value="ARN19861.1"/>
    <property type="molecule type" value="Genomic_DNA"/>
</dbReference>
<dbReference type="KEGG" id="rgu:A4W93_08005"/>
<dbReference type="RefSeq" id="WP_085750130.1">
    <property type="nucleotide sequence ID" value="NZ_BSPR01000008.1"/>
</dbReference>
<name>A0A1W6L6A6_9BURK</name>
<proteinExistence type="predicted"/>
<dbReference type="Gene3D" id="3.30.1450.10">
    <property type="match status" value="1"/>
</dbReference>
<dbReference type="PROSITE" id="PS51318">
    <property type="entry name" value="TAT"/>
    <property type="match status" value="1"/>
</dbReference>
<dbReference type="InterPro" id="IPR037873">
    <property type="entry name" value="BamE-like"/>
</dbReference>
<reference evidence="1 2" key="1">
    <citation type="submission" date="2016-04" db="EMBL/GenBank/DDBJ databases">
        <title>Complete genome sequence of natural rubber-degrading, novel Gram-negative bacterium, Rhizobacter gummiphilus strain NS21.</title>
        <authorList>
            <person name="Tabata M."/>
            <person name="Kasai D."/>
            <person name="Fukuda M."/>
        </authorList>
    </citation>
    <scope>NUCLEOTIDE SEQUENCE [LARGE SCALE GENOMIC DNA]</scope>
    <source>
        <strain evidence="1 2">NS21</strain>
    </source>
</reference>
<protein>
    <submittedName>
        <fullName evidence="1">Uncharacterized protein</fullName>
    </submittedName>
</protein>
<dbReference type="AlphaFoldDB" id="A0A1W6L6A6"/>
<evidence type="ECO:0000313" key="1">
    <source>
        <dbReference type="EMBL" id="ARN19861.1"/>
    </source>
</evidence>
<dbReference type="InterPro" id="IPR006311">
    <property type="entry name" value="TAT_signal"/>
</dbReference>